<dbReference type="GO" id="GO:0035999">
    <property type="term" value="P:tetrahydrofolate interconversion"/>
    <property type="evidence" value="ECO:0007669"/>
    <property type="project" value="TreeGrafter"/>
</dbReference>
<dbReference type="GO" id="GO:0009396">
    <property type="term" value="P:folic acid-containing compound biosynthetic process"/>
    <property type="evidence" value="ECO:0007669"/>
    <property type="project" value="TreeGrafter"/>
</dbReference>
<keyword evidence="3" id="KW-0067">ATP-binding</keyword>
<evidence type="ECO:0000313" key="7">
    <source>
        <dbReference type="Proteomes" id="UP000299102"/>
    </source>
</evidence>
<protein>
    <recommendedName>
        <fullName evidence="5">5-formyltetrahydrofolate cyclo-ligase</fullName>
        <ecNumber evidence="5">6.3.3.2</ecNumber>
    </recommendedName>
</protein>
<dbReference type="InterPro" id="IPR002698">
    <property type="entry name" value="FTHF_cligase"/>
</dbReference>
<keyword evidence="2" id="KW-0547">Nucleotide-binding</keyword>
<dbReference type="SUPFAM" id="SSF100950">
    <property type="entry name" value="NagB/RpiA/CoA transferase-like"/>
    <property type="match status" value="1"/>
</dbReference>
<dbReference type="GO" id="GO:0030272">
    <property type="term" value="F:5-formyltetrahydrofolate cyclo-ligase activity"/>
    <property type="evidence" value="ECO:0007669"/>
    <property type="project" value="UniProtKB-EC"/>
</dbReference>
<dbReference type="PANTHER" id="PTHR23407">
    <property type="entry name" value="ATPASE INHIBITOR/5-FORMYLTETRAHYDROFOLATE CYCLO-LIGASE"/>
    <property type="match status" value="1"/>
</dbReference>
<comment type="caution">
    <text evidence="6">The sequence shown here is derived from an EMBL/GenBank/DDBJ whole genome shotgun (WGS) entry which is preliminary data.</text>
</comment>
<dbReference type="OrthoDB" id="2015992at2759"/>
<evidence type="ECO:0000256" key="1">
    <source>
        <dbReference type="ARBA" id="ARBA00010638"/>
    </source>
</evidence>
<evidence type="ECO:0000256" key="3">
    <source>
        <dbReference type="ARBA" id="ARBA00022840"/>
    </source>
</evidence>
<dbReference type="GO" id="GO:0005739">
    <property type="term" value="C:mitochondrion"/>
    <property type="evidence" value="ECO:0007669"/>
    <property type="project" value="TreeGrafter"/>
</dbReference>
<dbReference type="InterPro" id="IPR024185">
    <property type="entry name" value="FTHF_cligase-like_sf"/>
</dbReference>
<dbReference type="AlphaFoldDB" id="A0A4C1Y043"/>
<dbReference type="PANTHER" id="PTHR23407:SF1">
    <property type="entry name" value="5-FORMYLTETRAHYDROFOLATE CYCLO-LIGASE"/>
    <property type="match status" value="1"/>
</dbReference>
<evidence type="ECO:0000256" key="5">
    <source>
        <dbReference type="ARBA" id="ARBA00038966"/>
    </source>
</evidence>
<dbReference type="InterPro" id="IPR037171">
    <property type="entry name" value="NagB/RpiA_transferase-like"/>
</dbReference>
<organism evidence="6 7">
    <name type="scientific">Eumeta variegata</name>
    <name type="common">Bagworm moth</name>
    <name type="synonym">Eumeta japonica</name>
    <dbReference type="NCBI Taxonomy" id="151549"/>
    <lineage>
        <taxon>Eukaryota</taxon>
        <taxon>Metazoa</taxon>
        <taxon>Ecdysozoa</taxon>
        <taxon>Arthropoda</taxon>
        <taxon>Hexapoda</taxon>
        <taxon>Insecta</taxon>
        <taxon>Pterygota</taxon>
        <taxon>Neoptera</taxon>
        <taxon>Endopterygota</taxon>
        <taxon>Lepidoptera</taxon>
        <taxon>Glossata</taxon>
        <taxon>Ditrysia</taxon>
        <taxon>Tineoidea</taxon>
        <taxon>Psychidae</taxon>
        <taxon>Oiketicinae</taxon>
        <taxon>Eumeta</taxon>
    </lineage>
</organism>
<name>A0A4C1Y043_EUMVA</name>
<gene>
    <name evidence="6" type="primary">Mthfs</name>
    <name evidence="6" type="ORF">EVAR_44675_1</name>
</gene>
<reference evidence="6 7" key="1">
    <citation type="journal article" date="2019" name="Commun. Biol.">
        <title>The bagworm genome reveals a unique fibroin gene that provides high tensile strength.</title>
        <authorList>
            <person name="Kono N."/>
            <person name="Nakamura H."/>
            <person name="Ohtoshi R."/>
            <person name="Tomita M."/>
            <person name="Numata K."/>
            <person name="Arakawa K."/>
        </authorList>
    </citation>
    <scope>NUCLEOTIDE SEQUENCE [LARGE SCALE GENOMIC DNA]</scope>
</reference>
<keyword evidence="7" id="KW-1185">Reference proteome</keyword>
<accession>A0A4C1Y043</accession>
<dbReference type="FunFam" id="3.40.50.10420:FF:000007">
    <property type="entry name" value="5-formyltetrahydrofolate cyclo-ligase"/>
    <property type="match status" value="1"/>
</dbReference>
<sequence length="315" mass="35452">MGRPCARAHRCVRLSQTKNLLNNLDLQWRKQNAVTPTSQTRPFRHSEAVGAMAKVIPKAVPSLRCILCTARTGSKRACELSECRWTPSPMETRNPREVINALSASWVRVGNKMCARTIAPNPLKTLLREEVKEKLTSMTQEEKIRQSKIIKEKIFSHQKYKESKRISLFLSLPAEVDTSPILDDILSRGNIPFVPQYARGQMKMLRVHTGDVELMPATKWGIKQHAAGAVREDALESGGLDLVIAPGVAFTKNGKRLGHGGGYYDRYLSLLKEKHQQNPNFKKPYIIAVGFKEQIYEKIPCDPHDVVVDEVVTSD</sequence>
<dbReference type="Gene3D" id="3.40.50.10420">
    <property type="entry name" value="NagB/RpiA/CoA transferase-like"/>
    <property type="match status" value="1"/>
</dbReference>
<evidence type="ECO:0000256" key="4">
    <source>
        <dbReference type="ARBA" id="ARBA00036539"/>
    </source>
</evidence>
<evidence type="ECO:0000313" key="6">
    <source>
        <dbReference type="EMBL" id="GBP69631.1"/>
    </source>
</evidence>
<dbReference type="Proteomes" id="UP000299102">
    <property type="component" value="Unassembled WGS sequence"/>
</dbReference>
<dbReference type="STRING" id="151549.A0A4C1Y043"/>
<evidence type="ECO:0000256" key="2">
    <source>
        <dbReference type="ARBA" id="ARBA00022741"/>
    </source>
</evidence>
<comment type="catalytic activity">
    <reaction evidence="4">
        <text>(6S)-5-formyl-5,6,7,8-tetrahydrofolate + ATP = (6R)-5,10-methenyltetrahydrofolate + ADP + phosphate</text>
        <dbReference type="Rhea" id="RHEA:10488"/>
        <dbReference type="ChEBI" id="CHEBI:30616"/>
        <dbReference type="ChEBI" id="CHEBI:43474"/>
        <dbReference type="ChEBI" id="CHEBI:57455"/>
        <dbReference type="ChEBI" id="CHEBI:57457"/>
        <dbReference type="ChEBI" id="CHEBI:456216"/>
        <dbReference type="EC" id="6.3.3.2"/>
    </reaction>
</comment>
<dbReference type="EMBL" id="BGZK01001047">
    <property type="protein sequence ID" value="GBP69631.1"/>
    <property type="molecule type" value="Genomic_DNA"/>
</dbReference>
<dbReference type="GO" id="GO:0005524">
    <property type="term" value="F:ATP binding"/>
    <property type="evidence" value="ECO:0007669"/>
    <property type="project" value="UniProtKB-KW"/>
</dbReference>
<keyword evidence="6" id="KW-0436">Ligase</keyword>
<dbReference type="EC" id="6.3.3.2" evidence="5"/>
<dbReference type="NCBIfam" id="TIGR02727">
    <property type="entry name" value="MTHFS_bact"/>
    <property type="match status" value="1"/>
</dbReference>
<dbReference type="Pfam" id="PF01812">
    <property type="entry name" value="5-FTHF_cyc-lig"/>
    <property type="match status" value="1"/>
</dbReference>
<proteinExistence type="inferred from homology"/>
<comment type="similarity">
    <text evidence="1">Belongs to the 5-formyltetrahydrofolate cyclo-ligase family.</text>
</comment>